<organism evidence="5 6">
    <name type="scientific">Oryzomonas rubra</name>
    <dbReference type="NCBI Taxonomy" id="2509454"/>
    <lineage>
        <taxon>Bacteria</taxon>
        <taxon>Pseudomonadati</taxon>
        <taxon>Thermodesulfobacteriota</taxon>
        <taxon>Desulfuromonadia</taxon>
        <taxon>Geobacterales</taxon>
        <taxon>Geobacteraceae</taxon>
        <taxon>Oryzomonas</taxon>
    </lineage>
</organism>
<protein>
    <submittedName>
        <fullName evidence="5">Site-specific integrase</fullName>
    </submittedName>
</protein>
<dbReference type="Pfam" id="PF00589">
    <property type="entry name" value="Phage_integrase"/>
    <property type="match status" value="1"/>
</dbReference>
<dbReference type="Gene3D" id="1.10.443.10">
    <property type="entry name" value="Intergrase catalytic core"/>
    <property type="match status" value="1"/>
</dbReference>
<keyword evidence="6" id="KW-1185">Reference proteome</keyword>
<dbReference type="SUPFAM" id="SSF56349">
    <property type="entry name" value="DNA breaking-rejoining enzymes"/>
    <property type="match status" value="1"/>
</dbReference>
<dbReference type="InterPro" id="IPR046668">
    <property type="entry name" value="DUF6538"/>
</dbReference>
<evidence type="ECO:0000259" key="4">
    <source>
        <dbReference type="PROSITE" id="PS51898"/>
    </source>
</evidence>
<dbReference type="EMBL" id="SRSD01000005">
    <property type="protein sequence ID" value="KAA0891647.1"/>
    <property type="molecule type" value="Genomic_DNA"/>
</dbReference>
<dbReference type="RefSeq" id="WP_149307346.1">
    <property type="nucleotide sequence ID" value="NZ_SRSD01000005.1"/>
</dbReference>
<keyword evidence="3" id="KW-0233">DNA recombination</keyword>
<dbReference type="CDD" id="cd01184">
    <property type="entry name" value="INT_C_like_1"/>
    <property type="match status" value="1"/>
</dbReference>
<dbReference type="PANTHER" id="PTHR30349:SF41">
    <property type="entry name" value="INTEGRASE_RECOMBINASE PROTEIN MJ0367-RELATED"/>
    <property type="match status" value="1"/>
</dbReference>
<evidence type="ECO:0000256" key="3">
    <source>
        <dbReference type="ARBA" id="ARBA00023172"/>
    </source>
</evidence>
<gene>
    <name evidence="5" type="ORF">ET418_09365</name>
</gene>
<dbReference type="OrthoDB" id="9784724at2"/>
<name>A0A5A9XER3_9BACT</name>
<dbReference type="InterPro" id="IPR013762">
    <property type="entry name" value="Integrase-like_cat_sf"/>
</dbReference>
<feature type="domain" description="Tyr recombinase" evidence="4">
    <location>
        <begin position="219"/>
        <end position="413"/>
    </location>
</feature>
<evidence type="ECO:0000313" key="6">
    <source>
        <dbReference type="Proteomes" id="UP000324298"/>
    </source>
</evidence>
<dbReference type="Pfam" id="PF20172">
    <property type="entry name" value="DUF6538"/>
    <property type="match status" value="1"/>
</dbReference>
<keyword evidence="2" id="KW-0238">DNA-binding</keyword>
<dbReference type="GO" id="GO:0006310">
    <property type="term" value="P:DNA recombination"/>
    <property type="evidence" value="ECO:0007669"/>
    <property type="project" value="UniProtKB-KW"/>
</dbReference>
<accession>A0A5A9XER3</accession>
<dbReference type="InterPro" id="IPR010998">
    <property type="entry name" value="Integrase_recombinase_N"/>
</dbReference>
<sequence>MFINKHILLRNGFFYYRVVIPNDLKQLFPLREIKQSLGTKDRKIAECHAFGIESKVQQAFSILRSGVFSQDTLSQLISSIIQKVTRHSTAQLNLSDLISKYIQHHEKEWVPKSKMEVISECRLLLDIVGNRRIIAITRPLMLELRATLEKLPPNLYKKFPQQSINEILSLSDIVPMSLTSVNKHIMRMGAVLRYAVREGLLYRNVAESLMIPVKKSSDEERCAYSDEEICKVITLLTNCNSSLKDERKWIALIGIFSGMRQDEICQLYFEDIQKINDVWCFNINDEKDKKLKNISSRRIVPIHLSLLKLGLLTYIDNIRGEECERLWPQLTFSKINGYSNLYGKWFQRFNRKYITQDKRKVFHSFRHSFANKLKQQGVSESLIAELMGHKNHSITMGRYGKKYEIKMLVKTLQKLSFN</sequence>
<comment type="similarity">
    <text evidence="1">Belongs to the 'phage' integrase family.</text>
</comment>
<dbReference type="GO" id="GO:0015074">
    <property type="term" value="P:DNA integration"/>
    <property type="evidence" value="ECO:0007669"/>
    <property type="project" value="InterPro"/>
</dbReference>
<dbReference type="InterPro" id="IPR002104">
    <property type="entry name" value="Integrase_catalytic"/>
</dbReference>
<evidence type="ECO:0000256" key="2">
    <source>
        <dbReference type="ARBA" id="ARBA00023125"/>
    </source>
</evidence>
<comment type="caution">
    <text evidence="5">The sequence shown here is derived from an EMBL/GenBank/DDBJ whole genome shotgun (WGS) entry which is preliminary data.</text>
</comment>
<proteinExistence type="inferred from homology"/>
<dbReference type="Gene3D" id="1.10.150.130">
    <property type="match status" value="1"/>
</dbReference>
<evidence type="ECO:0000313" key="5">
    <source>
        <dbReference type="EMBL" id="KAA0891647.1"/>
    </source>
</evidence>
<evidence type="ECO:0000256" key="1">
    <source>
        <dbReference type="ARBA" id="ARBA00008857"/>
    </source>
</evidence>
<reference evidence="5 6" key="1">
    <citation type="submission" date="2019-04" db="EMBL/GenBank/DDBJ databases">
        <title>Geobacter ruber sp. nov., ferric-reducing bacteria isolated from paddy soil.</title>
        <authorList>
            <person name="Xu Z."/>
            <person name="Masuda Y."/>
            <person name="Itoh H."/>
            <person name="Senoo K."/>
        </authorList>
    </citation>
    <scope>NUCLEOTIDE SEQUENCE [LARGE SCALE GENOMIC DNA]</scope>
    <source>
        <strain evidence="5 6">Red88</strain>
    </source>
</reference>
<dbReference type="Proteomes" id="UP000324298">
    <property type="component" value="Unassembled WGS sequence"/>
</dbReference>
<dbReference type="InterPro" id="IPR011010">
    <property type="entry name" value="DNA_brk_join_enz"/>
</dbReference>
<dbReference type="PROSITE" id="PS51898">
    <property type="entry name" value="TYR_RECOMBINASE"/>
    <property type="match status" value="1"/>
</dbReference>
<dbReference type="AlphaFoldDB" id="A0A5A9XER3"/>
<dbReference type="PANTHER" id="PTHR30349">
    <property type="entry name" value="PHAGE INTEGRASE-RELATED"/>
    <property type="match status" value="1"/>
</dbReference>
<dbReference type="GO" id="GO:0003677">
    <property type="term" value="F:DNA binding"/>
    <property type="evidence" value="ECO:0007669"/>
    <property type="project" value="UniProtKB-KW"/>
</dbReference>
<dbReference type="InterPro" id="IPR050090">
    <property type="entry name" value="Tyrosine_recombinase_XerCD"/>
</dbReference>